<comment type="caution">
    <text evidence="2">The sequence shown here is derived from an EMBL/GenBank/DDBJ whole genome shotgun (WGS) entry which is preliminary data.</text>
</comment>
<sequence length="229" mass="25802">MDFNDGIDYSEISQENINDETLISIVRKNRMLYVKTLKDYKNKELKHEVWKNIGEMLGCTVTGSDDNISNPSLDEILSASTASSIASPIASDHQSVVTSNDLEDDVSECTNNRVQKEIAANVITKTKDNKVIQKKKVVPPLDQFAIKKQKRTETLENVLCQSSHALNVMASAYLHRSTDEEKPQQQQQQHPYITAIAEAMKQVPHEQQLTCFMSIMQVISTQCGKVMEK</sequence>
<dbReference type="Pfam" id="PF10545">
    <property type="entry name" value="MADF_DNA_bdg"/>
    <property type="match status" value="1"/>
</dbReference>
<evidence type="ECO:0000259" key="1">
    <source>
        <dbReference type="Pfam" id="PF10545"/>
    </source>
</evidence>
<protein>
    <recommendedName>
        <fullName evidence="1">MADF domain-containing protein</fullName>
    </recommendedName>
</protein>
<accession>A0A3L8DEL6</accession>
<dbReference type="AlphaFoldDB" id="A0A3L8DEL6"/>
<evidence type="ECO:0000313" key="2">
    <source>
        <dbReference type="EMBL" id="RLU18339.1"/>
    </source>
</evidence>
<proteinExistence type="predicted"/>
<gene>
    <name evidence="2" type="ORF">DMN91_008696</name>
</gene>
<dbReference type="Proteomes" id="UP000279307">
    <property type="component" value="Chromosome 9"/>
</dbReference>
<dbReference type="EMBL" id="QOIP01000009">
    <property type="protein sequence ID" value="RLU18339.1"/>
    <property type="molecule type" value="Genomic_DNA"/>
</dbReference>
<organism evidence="2 3">
    <name type="scientific">Ooceraea biroi</name>
    <name type="common">Clonal raider ant</name>
    <name type="synonym">Cerapachys biroi</name>
    <dbReference type="NCBI Taxonomy" id="2015173"/>
    <lineage>
        <taxon>Eukaryota</taxon>
        <taxon>Metazoa</taxon>
        <taxon>Ecdysozoa</taxon>
        <taxon>Arthropoda</taxon>
        <taxon>Hexapoda</taxon>
        <taxon>Insecta</taxon>
        <taxon>Pterygota</taxon>
        <taxon>Neoptera</taxon>
        <taxon>Endopterygota</taxon>
        <taxon>Hymenoptera</taxon>
        <taxon>Apocrita</taxon>
        <taxon>Aculeata</taxon>
        <taxon>Formicoidea</taxon>
        <taxon>Formicidae</taxon>
        <taxon>Dorylinae</taxon>
        <taxon>Ooceraea</taxon>
    </lineage>
</organism>
<dbReference type="InterPro" id="IPR006578">
    <property type="entry name" value="MADF-dom"/>
</dbReference>
<evidence type="ECO:0000313" key="3">
    <source>
        <dbReference type="Proteomes" id="UP000279307"/>
    </source>
</evidence>
<feature type="domain" description="MADF" evidence="1">
    <location>
        <begin position="22"/>
        <end position="62"/>
    </location>
</feature>
<dbReference type="OrthoDB" id="6159213at2759"/>
<reference evidence="2 3" key="1">
    <citation type="journal article" date="2018" name="Genome Res.">
        <title>The genomic architecture and molecular evolution of ant odorant receptors.</title>
        <authorList>
            <person name="McKenzie S.K."/>
            <person name="Kronauer D.J.C."/>
        </authorList>
    </citation>
    <scope>NUCLEOTIDE SEQUENCE [LARGE SCALE GENOMIC DNA]</scope>
    <source>
        <strain evidence="2">Clonal line C1</strain>
    </source>
</reference>
<name>A0A3L8DEL6_OOCBI</name>